<keyword evidence="2" id="KW-0229">DNA integration</keyword>
<dbReference type="PANTHER" id="PTHR30349">
    <property type="entry name" value="PHAGE INTEGRASE-RELATED"/>
    <property type="match status" value="1"/>
</dbReference>
<dbReference type="GO" id="GO:0015074">
    <property type="term" value="P:DNA integration"/>
    <property type="evidence" value="ECO:0007669"/>
    <property type="project" value="UniProtKB-KW"/>
</dbReference>
<dbReference type="Pfam" id="PF14657">
    <property type="entry name" value="Arm-DNA-bind_4"/>
    <property type="match status" value="1"/>
</dbReference>
<keyword evidence="4" id="KW-0233">DNA recombination</keyword>
<dbReference type="Gene3D" id="1.10.150.130">
    <property type="match status" value="1"/>
</dbReference>
<dbReference type="InterPro" id="IPR011010">
    <property type="entry name" value="DNA_brk_join_enz"/>
</dbReference>
<accession>A0A7W1X8C3</accession>
<dbReference type="PROSITE" id="PS51898">
    <property type="entry name" value="TYR_RECOMBINASE"/>
    <property type="match status" value="1"/>
</dbReference>
<dbReference type="InterPro" id="IPR013762">
    <property type="entry name" value="Integrase-like_cat_sf"/>
</dbReference>
<feature type="domain" description="Core-binding (CB)" evidence="7">
    <location>
        <begin position="63"/>
        <end position="153"/>
    </location>
</feature>
<dbReference type="AlphaFoldDB" id="A0A7W1X8C3"/>
<dbReference type="Gene3D" id="1.10.443.10">
    <property type="entry name" value="Intergrase catalytic core"/>
    <property type="match status" value="1"/>
</dbReference>
<dbReference type="Pfam" id="PF14659">
    <property type="entry name" value="Phage_int_SAM_3"/>
    <property type="match status" value="1"/>
</dbReference>
<evidence type="ECO:0000256" key="4">
    <source>
        <dbReference type="ARBA" id="ARBA00023172"/>
    </source>
</evidence>
<dbReference type="InterPro" id="IPR004107">
    <property type="entry name" value="Integrase_SAM-like_N"/>
</dbReference>
<dbReference type="InterPro" id="IPR010998">
    <property type="entry name" value="Integrase_recombinase_N"/>
</dbReference>
<dbReference type="CDD" id="cd01189">
    <property type="entry name" value="INT_ICEBs1_C_like"/>
    <property type="match status" value="1"/>
</dbReference>
<proteinExistence type="inferred from homology"/>
<dbReference type="Proteomes" id="UP000530514">
    <property type="component" value="Unassembled WGS sequence"/>
</dbReference>
<gene>
    <name evidence="8" type="ORF">H1164_03420</name>
</gene>
<dbReference type="GO" id="GO:0006310">
    <property type="term" value="P:DNA recombination"/>
    <property type="evidence" value="ECO:0007669"/>
    <property type="project" value="UniProtKB-KW"/>
</dbReference>
<keyword evidence="3 5" id="KW-0238">DNA-binding</keyword>
<reference evidence="8 9" key="1">
    <citation type="submission" date="2020-07" db="EMBL/GenBank/DDBJ databases">
        <authorList>
            <person name="Feng H."/>
        </authorList>
    </citation>
    <scope>NUCLEOTIDE SEQUENCE [LARGE SCALE GENOMIC DNA]</scope>
    <source>
        <strain evidence="9">s-11</strain>
    </source>
</reference>
<protein>
    <submittedName>
        <fullName evidence="8">Site-specific integrase</fullName>
    </submittedName>
</protein>
<comment type="similarity">
    <text evidence="1">Belongs to the 'phage' integrase family.</text>
</comment>
<evidence type="ECO:0000256" key="2">
    <source>
        <dbReference type="ARBA" id="ARBA00022908"/>
    </source>
</evidence>
<dbReference type="GO" id="GO:0003677">
    <property type="term" value="F:DNA binding"/>
    <property type="evidence" value="ECO:0007669"/>
    <property type="project" value="UniProtKB-UniRule"/>
</dbReference>
<dbReference type="PROSITE" id="PS51900">
    <property type="entry name" value="CB"/>
    <property type="match status" value="1"/>
</dbReference>
<evidence type="ECO:0000259" key="6">
    <source>
        <dbReference type="PROSITE" id="PS51898"/>
    </source>
</evidence>
<dbReference type="Pfam" id="PF00589">
    <property type="entry name" value="Phage_integrase"/>
    <property type="match status" value="1"/>
</dbReference>
<dbReference type="InterPro" id="IPR044068">
    <property type="entry name" value="CB"/>
</dbReference>
<evidence type="ECO:0000259" key="7">
    <source>
        <dbReference type="PROSITE" id="PS51900"/>
    </source>
</evidence>
<feature type="domain" description="Tyr recombinase" evidence="6">
    <location>
        <begin position="174"/>
        <end position="373"/>
    </location>
</feature>
<dbReference type="InterPro" id="IPR028259">
    <property type="entry name" value="AP2-like_int_N"/>
</dbReference>
<dbReference type="OrthoDB" id="9803188at2"/>
<keyword evidence="9" id="KW-1185">Reference proteome</keyword>
<evidence type="ECO:0000256" key="1">
    <source>
        <dbReference type="ARBA" id="ARBA00008857"/>
    </source>
</evidence>
<evidence type="ECO:0000256" key="3">
    <source>
        <dbReference type="ARBA" id="ARBA00023125"/>
    </source>
</evidence>
<comment type="caution">
    <text evidence="8">The sequence shown here is derived from an EMBL/GenBank/DDBJ whole genome shotgun (WGS) entry which is preliminary data.</text>
</comment>
<dbReference type="SUPFAM" id="SSF56349">
    <property type="entry name" value="DNA breaking-rejoining enzymes"/>
    <property type="match status" value="1"/>
</dbReference>
<dbReference type="InterPro" id="IPR050090">
    <property type="entry name" value="Tyrosine_recombinase_XerCD"/>
</dbReference>
<name>A0A7W1X8C3_9BACL</name>
<organism evidence="8 9">
    <name type="scientific">Thermoactinomyces daqus</name>
    <dbReference type="NCBI Taxonomy" id="1329516"/>
    <lineage>
        <taxon>Bacteria</taxon>
        <taxon>Bacillati</taxon>
        <taxon>Bacillota</taxon>
        <taxon>Bacilli</taxon>
        <taxon>Bacillales</taxon>
        <taxon>Thermoactinomycetaceae</taxon>
        <taxon>Thermoactinomyces</taxon>
    </lineage>
</organism>
<sequence>MKGHVRKRGSKWCFIIDLGRDPETGKRKQKWFSGFNTKKEAERAMATKIHELNQGVFIEPSKITLEDYLKRWLQDYALTNCAPRTYEGYESIIRNHLIPSLGKITLDRLKPMHIQKYYSDKLDHGRSDKKGGLSARTVHHHHRLLHKALEQAVKWQVITVNPVRAVSPPKPKRKQIQVLTRDEVLLLLKAAENSKLYEPIFFAVNTGMRRGEIFALRWSDVDFENQLISIRRTLHRTKDSGFVFRDSAKTDGSRRSIAVSDSVVKMLKKIKRKQLEQKMALGPAYQDHDLIFCRPDGTPFDLDYLSKAFGQFIRKANLPPIRFHDLRHTHATLLLQQGEHPKVVSERLGHSTITITMDLYSHVMPNMQKEAAQKLDNLLFGD</sequence>
<evidence type="ECO:0000256" key="5">
    <source>
        <dbReference type="PROSITE-ProRule" id="PRU01248"/>
    </source>
</evidence>
<evidence type="ECO:0000313" key="8">
    <source>
        <dbReference type="EMBL" id="MBA4541952.1"/>
    </source>
</evidence>
<dbReference type="PANTHER" id="PTHR30349:SF64">
    <property type="entry name" value="PROPHAGE INTEGRASE INTD-RELATED"/>
    <property type="match status" value="1"/>
</dbReference>
<evidence type="ECO:0000313" key="9">
    <source>
        <dbReference type="Proteomes" id="UP000530514"/>
    </source>
</evidence>
<dbReference type="RefSeq" id="WP_033100565.1">
    <property type="nucleotide sequence ID" value="NZ_JACEIP010000003.1"/>
</dbReference>
<dbReference type="EMBL" id="JACEIP010000003">
    <property type="protein sequence ID" value="MBA4541952.1"/>
    <property type="molecule type" value="Genomic_DNA"/>
</dbReference>
<dbReference type="InterPro" id="IPR002104">
    <property type="entry name" value="Integrase_catalytic"/>
</dbReference>